<evidence type="ECO:0000313" key="12">
    <source>
        <dbReference type="EMBL" id="SEO44678.1"/>
    </source>
</evidence>
<dbReference type="InterPro" id="IPR002877">
    <property type="entry name" value="RNA_MeTrfase_FtsJ_dom"/>
</dbReference>
<dbReference type="GO" id="GO:0008757">
    <property type="term" value="F:S-adenosylmethionine-dependent methyltransferase activity"/>
    <property type="evidence" value="ECO:0007669"/>
    <property type="project" value="UniProtKB-UniRule"/>
</dbReference>
<proteinExistence type="inferred from homology"/>
<dbReference type="Gene3D" id="3.30.70.2810">
    <property type="match status" value="1"/>
</dbReference>
<dbReference type="NCBIfam" id="NF008734">
    <property type="entry name" value="PRK11760.1"/>
    <property type="match status" value="1"/>
</dbReference>
<evidence type="ECO:0000256" key="8">
    <source>
        <dbReference type="PIRSR" id="PIRSR028774-2"/>
    </source>
</evidence>
<feature type="domain" description="Ribosomal RNA methyltransferase FtsJ" evidence="9">
    <location>
        <begin position="199"/>
        <end position="292"/>
    </location>
</feature>
<dbReference type="Pfam" id="PF21239">
    <property type="entry name" value="RLMM_N"/>
    <property type="match status" value="1"/>
</dbReference>
<gene>
    <name evidence="6" type="primary">rlmM</name>
    <name evidence="12" type="ORF">SAMN04488052_101118</name>
</gene>
<feature type="domain" description="Ribosomal RNA large subunit methyltransferase M THUMP-like" evidence="11">
    <location>
        <begin position="101"/>
        <end position="174"/>
    </location>
</feature>
<feature type="binding site" evidence="6 8">
    <location>
        <begin position="234"/>
        <end position="237"/>
    </location>
    <ligand>
        <name>S-adenosyl-L-methionine</name>
        <dbReference type="ChEBI" id="CHEBI:59789"/>
    </ligand>
</feature>
<evidence type="ECO:0000259" key="9">
    <source>
        <dbReference type="Pfam" id="PF01728"/>
    </source>
</evidence>
<keyword evidence="1 6" id="KW-0963">Cytoplasm</keyword>
<feature type="active site" description="Proton acceptor" evidence="6 7">
    <location>
        <position position="318"/>
    </location>
</feature>
<dbReference type="InterPro" id="IPR029063">
    <property type="entry name" value="SAM-dependent_MTases_sf"/>
</dbReference>
<feature type="binding site" evidence="6 8">
    <location>
        <position position="253"/>
    </location>
    <ligand>
        <name>S-adenosyl-L-methionine</name>
        <dbReference type="ChEBI" id="CHEBI:59789"/>
    </ligand>
</feature>
<dbReference type="Pfam" id="PF18125">
    <property type="entry name" value="RlmM_FDX"/>
    <property type="match status" value="1"/>
</dbReference>
<feature type="binding site" evidence="6 8">
    <location>
        <position position="201"/>
    </location>
    <ligand>
        <name>S-adenosyl-L-methionine</name>
        <dbReference type="ChEBI" id="CHEBI:59789"/>
    </ligand>
</feature>
<sequence length="368" mass="40665">MRSGYTPAMSEIAPWTAGAALLAYTRAGLENDAAAELTDRATGAGIHGYCRTHRDGGLVEFHSHDGTPVAPLLRALPFTALVFIRQWLTGHGWLTGLPEQDRLTPLLQALPPGDVYADVRLEYPDTNDGKGLSRFCRGFGRAVEQALRQRGALDAHAVQRLHLLFTDSATVFPGIAPLDNSSPWPLGIPRLRMPAEAPSRSTLKLEEALLTLLHPAERERLLHAGATAVDLGAAPGGWTWQLVRRGLHVTAVDNGPMDTALLDSGLVDHRREDGFRYRPRRPVDWLVCDMVERPSRILPLMTAWLTEGACRQAIFNLKLPMKQRHATVRDGLEQLRAALQRSGRTMDVRCKQLYHDREEVTVCVLPSA</sequence>
<dbReference type="Gene3D" id="3.40.50.150">
    <property type="entry name" value="Vaccinia Virus protein VP39"/>
    <property type="match status" value="1"/>
</dbReference>
<evidence type="ECO:0000256" key="2">
    <source>
        <dbReference type="ARBA" id="ARBA00022552"/>
    </source>
</evidence>
<evidence type="ECO:0000256" key="5">
    <source>
        <dbReference type="ARBA" id="ARBA00022691"/>
    </source>
</evidence>
<evidence type="ECO:0000313" key="13">
    <source>
        <dbReference type="Proteomes" id="UP000199657"/>
    </source>
</evidence>
<evidence type="ECO:0000256" key="7">
    <source>
        <dbReference type="PIRSR" id="PIRSR028774-1"/>
    </source>
</evidence>
<dbReference type="GO" id="GO:0006364">
    <property type="term" value="P:rRNA processing"/>
    <property type="evidence" value="ECO:0007669"/>
    <property type="project" value="UniProtKB-UniRule"/>
</dbReference>
<feature type="binding site" evidence="6 8">
    <location>
        <position position="273"/>
    </location>
    <ligand>
        <name>S-adenosyl-L-methionine</name>
        <dbReference type="ChEBI" id="CHEBI:59789"/>
    </ligand>
</feature>
<accession>A0A1H8PSI7</accession>
<comment type="catalytic activity">
    <reaction evidence="6">
        <text>cytidine(2498) in 23S rRNA + S-adenosyl-L-methionine = 2'-O-methylcytidine(2498) in 23S rRNA + S-adenosyl-L-homocysteine + H(+)</text>
        <dbReference type="Rhea" id="RHEA:42788"/>
        <dbReference type="Rhea" id="RHEA-COMP:10244"/>
        <dbReference type="Rhea" id="RHEA-COMP:10245"/>
        <dbReference type="ChEBI" id="CHEBI:15378"/>
        <dbReference type="ChEBI" id="CHEBI:57856"/>
        <dbReference type="ChEBI" id="CHEBI:59789"/>
        <dbReference type="ChEBI" id="CHEBI:74495"/>
        <dbReference type="ChEBI" id="CHEBI:82748"/>
        <dbReference type="EC" id="2.1.1.186"/>
    </reaction>
</comment>
<evidence type="ECO:0000256" key="3">
    <source>
        <dbReference type="ARBA" id="ARBA00022603"/>
    </source>
</evidence>
<evidence type="ECO:0000256" key="1">
    <source>
        <dbReference type="ARBA" id="ARBA00022490"/>
    </source>
</evidence>
<dbReference type="AlphaFoldDB" id="A0A1H8PSI7"/>
<organism evidence="12 13">
    <name type="scientific">Aquisalimonas asiatica</name>
    <dbReference type="NCBI Taxonomy" id="406100"/>
    <lineage>
        <taxon>Bacteria</taxon>
        <taxon>Pseudomonadati</taxon>
        <taxon>Pseudomonadota</taxon>
        <taxon>Gammaproteobacteria</taxon>
        <taxon>Chromatiales</taxon>
        <taxon>Ectothiorhodospiraceae</taxon>
        <taxon>Aquisalimonas</taxon>
    </lineage>
</organism>
<keyword evidence="5 6" id="KW-0949">S-adenosyl-L-methionine</keyword>
<comment type="subcellular location">
    <subcellularLocation>
        <location evidence="6">Cytoplasm</location>
    </subcellularLocation>
</comment>
<dbReference type="InterPro" id="IPR011224">
    <property type="entry name" value="rRNA_MeTrfase_M"/>
</dbReference>
<reference evidence="12 13" key="1">
    <citation type="submission" date="2016-10" db="EMBL/GenBank/DDBJ databases">
        <authorList>
            <person name="de Groot N.N."/>
        </authorList>
    </citation>
    <scope>NUCLEOTIDE SEQUENCE [LARGE SCALE GENOMIC DNA]</scope>
    <source>
        <strain evidence="12 13">CGMCC 1.6291</strain>
    </source>
</reference>
<evidence type="ECO:0000259" key="11">
    <source>
        <dbReference type="Pfam" id="PF21239"/>
    </source>
</evidence>
<feature type="domain" description="RlmM ferredoxin-like" evidence="10">
    <location>
        <begin position="20"/>
        <end position="88"/>
    </location>
</feature>
<dbReference type="PANTHER" id="PTHR37524">
    <property type="entry name" value="RIBOSOMAL RNA LARGE SUBUNIT METHYLTRANSFERASE M"/>
    <property type="match status" value="1"/>
</dbReference>
<dbReference type="GO" id="GO:0005737">
    <property type="term" value="C:cytoplasm"/>
    <property type="evidence" value="ECO:0007669"/>
    <property type="project" value="UniProtKB-SubCell"/>
</dbReference>
<keyword evidence="13" id="KW-1185">Reference proteome</keyword>
<dbReference type="EMBL" id="FOEG01000001">
    <property type="protein sequence ID" value="SEO44678.1"/>
    <property type="molecule type" value="Genomic_DNA"/>
</dbReference>
<dbReference type="Pfam" id="PF01728">
    <property type="entry name" value="FtsJ"/>
    <property type="match status" value="1"/>
</dbReference>
<comment type="subunit">
    <text evidence="6">Monomer.</text>
</comment>
<dbReference type="EC" id="2.1.1.186" evidence="6"/>
<dbReference type="HAMAP" id="MF_01551">
    <property type="entry name" value="23SrRNA_methyltr_M"/>
    <property type="match status" value="1"/>
</dbReference>
<dbReference type="PIRSF" id="PIRSF028774">
    <property type="entry name" value="UCP028774"/>
    <property type="match status" value="1"/>
</dbReference>
<comment type="similarity">
    <text evidence="6">Belongs to the class I-like SAM-binding methyltransferase superfamily. RNA methyltransferase RlmE family. RlmM subfamily.</text>
</comment>
<dbReference type="Proteomes" id="UP000199657">
    <property type="component" value="Unassembled WGS sequence"/>
</dbReference>
<dbReference type="InterPro" id="IPR040739">
    <property type="entry name" value="RlmM_FDX"/>
</dbReference>
<name>A0A1H8PSI7_9GAMM</name>
<keyword evidence="4 6" id="KW-0808">Transferase</keyword>
<dbReference type="SUPFAM" id="SSF53335">
    <property type="entry name" value="S-adenosyl-L-methionine-dependent methyltransferases"/>
    <property type="match status" value="1"/>
</dbReference>
<evidence type="ECO:0000256" key="4">
    <source>
        <dbReference type="ARBA" id="ARBA00022679"/>
    </source>
</evidence>
<protein>
    <recommendedName>
        <fullName evidence="6">Ribosomal RNA large subunit methyltransferase M</fullName>
        <ecNumber evidence="6">2.1.1.186</ecNumber>
    </recommendedName>
    <alternativeName>
        <fullName evidence="6">23S rRNA (cytidine2498-2'-O)-methyltransferase</fullName>
    </alternativeName>
    <alternativeName>
        <fullName evidence="6">23S rRNA 2'-O-ribose methyltransferase RlmM</fullName>
    </alternativeName>
</protein>
<dbReference type="STRING" id="406100.SAMN04488052_101118"/>
<dbReference type="Gene3D" id="3.30.2300.20">
    <property type="match status" value="1"/>
</dbReference>
<keyword evidence="3 6" id="KW-0489">Methyltransferase</keyword>
<evidence type="ECO:0000256" key="6">
    <source>
        <dbReference type="HAMAP-Rule" id="MF_01551"/>
    </source>
</evidence>
<keyword evidence="2 6" id="KW-0698">rRNA processing</keyword>
<dbReference type="InterPro" id="IPR048646">
    <property type="entry name" value="RlmM_THUMP-like"/>
</dbReference>
<feature type="binding site" evidence="6 8">
    <location>
        <position position="289"/>
    </location>
    <ligand>
        <name>S-adenosyl-L-methionine</name>
        <dbReference type="ChEBI" id="CHEBI:59789"/>
    </ligand>
</feature>
<dbReference type="GO" id="GO:0032259">
    <property type="term" value="P:methylation"/>
    <property type="evidence" value="ECO:0007669"/>
    <property type="project" value="UniProtKB-KW"/>
</dbReference>
<evidence type="ECO:0000259" key="10">
    <source>
        <dbReference type="Pfam" id="PF18125"/>
    </source>
</evidence>
<dbReference type="PANTHER" id="PTHR37524:SF2">
    <property type="entry name" value="RIBOSOMAL RNA METHYLTRANSFERASE FTSJ DOMAIN-CONTAINING PROTEIN"/>
    <property type="match status" value="1"/>
</dbReference>
<comment type="function">
    <text evidence="6">Catalyzes the 2'-O-methylation at nucleotide C2498 in 23S rRNA.</text>
</comment>